<sequence length="91" mass="9636">MKSSLVIALAAVAAMALPGVAFAASTAEESTSSERTVFGQDTFTVEKALADRGINAERVEEWGSLVRAFVVQDDGKVAMQFFDAHSLQAVN</sequence>
<dbReference type="Proteomes" id="UP000033608">
    <property type="component" value="Unassembled WGS sequence"/>
</dbReference>
<dbReference type="OrthoDB" id="7951125at2"/>
<reference evidence="3 5" key="2">
    <citation type="submission" date="2016-11" db="EMBL/GenBank/DDBJ databases">
        <authorList>
            <person name="Jaros S."/>
            <person name="Januszkiewicz K."/>
            <person name="Wedrychowicz H."/>
        </authorList>
    </citation>
    <scope>NUCLEOTIDE SEQUENCE [LARGE SCALE GENOMIC DNA]</scope>
    <source>
        <strain evidence="3 5">DSM 17137</strain>
    </source>
</reference>
<keyword evidence="1" id="KW-0732">Signal</keyword>
<dbReference type="AlphaFoldDB" id="A0A0F5LTX6"/>
<evidence type="ECO:0000313" key="5">
    <source>
        <dbReference type="Proteomes" id="UP000184533"/>
    </source>
</evidence>
<evidence type="ECO:0000313" key="3">
    <source>
        <dbReference type="EMBL" id="SHF40258.1"/>
    </source>
</evidence>
<evidence type="ECO:0000256" key="1">
    <source>
        <dbReference type="SAM" id="SignalP"/>
    </source>
</evidence>
<dbReference type="PATRIC" id="fig|1121477.3.peg.2707"/>
<feature type="signal peptide" evidence="1">
    <location>
        <begin position="1"/>
        <end position="23"/>
    </location>
</feature>
<dbReference type="EMBL" id="FQVC01000007">
    <property type="protein sequence ID" value="SHF40258.1"/>
    <property type="molecule type" value="Genomic_DNA"/>
</dbReference>
<evidence type="ECO:0000313" key="2">
    <source>
        <dbReference type="EMBL" id="KKB85102.1"/>
    </source>
</evidence>
<keyword evidence="4" id="KW-1185">Reference proteome</keyword>
<name>A0A0F5LTX6_9HYPH</name>
<accession>A0A0F5LTX6</accession>
<evidence type="ECO:0000313" key="4">
    <source>
        <dbReference type="Proteomes" id="UP000033608"/>
    </source>
</evidence>
<dbReference type="RefSeq" id="WP_046134802.1">
    <property type="nucleotide sequence ID" value="NZ_FQVC01000007.1"/>
</dbReference>
<feature type="chain" id="PRO_5015038354" description="PepSY domain-containing protein" evidence="1">
    <location>
        <begin position="24"/>
        <end position="91"/>
    </location>
</feature>
<gene>
    <name evidence="3" type="ORF">SAMN02745223_02540</name>
    <name evidence="2" type="ORF">VW29_08080</name>
</gene>
<reference evidence="2 4" key="1">
    <citation type="submission" date="2015-03" db="EMBL/GenBank/DDBJ databases">
        <authorList>
            <person name="Hassan Y.I."/>
            <person name="Lepp D."/>
            <person name="Zhou T."/>
        </authorList>
    </citation>
    <scope>NUCLEOTIDE SEQUENCE [LARGE SCALE GENOMIC DNA]</scope>
    <source>
        <strain evidence="2 4">DSM 17137</strain>
    </source>
</reference>
<evidence type="ECO:0008006" key="6">
    <source>
        <dbReference type="Google" id="ProtNLM"/>
    </source>
</evidence>
<proteinExistence type="predicted"/>
<dbReference type="Proteomes" id="UP000184533">
    <property type="component" value="Unassembled WGS sequence"/>
</dbReference>
<dbReference type="EMBL" id="LAJF01000061">
    <property type="protein sequence ID" value="KKB85102.1"/>
    <property type="molecule type" value="Genomic_DNA"/>
</dbReference>
<organism evidence="2 4">
    <name type="scientific">Devosia limi DSM 17137</name>
    <dbReference type="NCBI Taxonomy" id="1121477"/>
    <lineage>
        <taxon>Bacteria</taxon>
        <taxon>Pseudomonadati</taxon>
        <taxon>Pseudomonadota</taxon>
        <taxon>Alphaproteobacteria</taxon>
        <taxon>Hyphomicrobiales</taxon>
        <taxon>Devosiaceae</taxon>
        <taxon>Devosia</taxon>
    </lineage>
</organism>
<dbReference type="STRING" id="1121477.SAMN02745223_02540"/>
<protein>
    <recommendedName>
        <fullName evidence="6">PepSY domain-containing protein</fullName>
    </recommendedName>
</protein>